<dbReference type="Gene3D" id="3.55.50.30">
    <property type="match status" value="1"/>
</dbReference>
<feature type="domain" description="FecR protein" evidence="2">
    <location>
        <begin position="89"/>
        <end position="183"/>
    </location>
</feature>
<dbReference type="AlphaFoldDB" id="A0A9D2CDM8"/>
<dbReference type="GO" id="GO:0016989">
    <property type="term" value="F:sigma factor antagonist activity"/>
    <property type="evidence" value="ECO:0007669"/>
    <property type="project" value="TreeGrafter"/>
</dbReference>
<dbReference type="Gene3D" id="2.60.120.1440">
    <property type="match status" value="1"/>
</dbReference>
<dbReference type="Pfam" id="PF16344">
    <property type="entry name" value="FecR_C"/>
    <property type="match status" value="1"/>
</dbReference>
<evidence type="ECO:0000313" key="5">
    <source>
        <dbReference type="Proteomes" id="UP000886844"/>
    </source>
</evidence>
<dbReference type="PANTHER" id="PTHR30273:SF2">
    <property type="entry name" value="PROTEIN FECR"/>
    <property type="match status" value="1"/>
</dbReference>
<dbReference type="InterPro" id="IPR006860">
    <property type="entry name" value="FecR"/>
</dbReference>
<dbReference type="InterPro" id="IPR012373">
    <property type="entry name" value="Ferrdict_sens_TM"/>
</dbReference>
<feature type="transmembrane region" description="Helical" evidence="1">
    <location>
        <begin position="56"/>
        <end position="77"/>
    </location>
</feature>
<proteinExistence type="predicted"/>
<name>A0A9D2CDM8_9BACT</name>
<evidence type="ECO:0000256" key="1">
    <source>
        <dbReference type="SAM" id="Phobius"/>
    </source>
</evidence>
<comment type="caution">
    <text evidence="4">The sequence shown here is derived from an EMBL/GenBank/DDBJ whole genome shotgun (WGS) entry which is preliminary data.</text>
</comment>
<dbReference type="PIRSF" id="PIRSF018266">
    <property type="entry name" value="FecR"/>
    <property type="match status" value="1"/>
</dbReference>
<keyword evidence="1" id="KW-0812">Transmembrane</keyword>
<feature type="domain" description="Protein FecR C-terminal" evidence="3">
    <location>
        <begin position="226"/>
        <end position="298"/>
    </location>
</feature>
<dbReference type="EMBL" id="DXDA01000080">
    <property type="protein sequence ID" value="HIY69755.1"/>
    <property type="molecule type" value="Genomic_DNA"/>
</dbReference>
<dbReference type="Proteomes" id="UP000886844">
    <property type="component" value="Unassembled WGS sequence"/>
</dbReference>
<dbReference type="InterPro" id="IPR032508">
    <property type="entry name" value="FecR_C"/>
</dbReference>
<reference evidence="4" key="1">
    <citation type="journal article" date="2021" name="PeerJ">
        <title>Extensive microbial diversity within the chicken gut microbiome revealed by metagenomics and culture.</title>
        <authorList>
            <person name="Gilroy R."/>
            <person name="Ravi A."/>
            <person name="Getino M."/>
            <person name="Pursley I."/>
            <person name="Horton D.L."/>
            <person name="Alikhan N.F."/>
            <person name="Baker D."/>
            <person name="Gharbi K."/>
            <person name="Hall N."/>
            <person name="Watson M."/>
            <person name="Adriaenssens E.M."/>
            <person name="Foster-Nyarko E."/>
            <person name="Jarju S."/>
            <person name="Secka A."/>
            <person name="Antonio M."/>
            <person name="Oren A."/>
            <person name="Chaudhuri R.R."/>
            <person name="La Ragione R."/>
            <person name="Hildebrand F."/>
            <person name="Pallen M.J."/>
        </authorList>
    </citation>
    <scope>NUCLEOTIDE SEQUENCE</scope>
    <source>
        <strain evidence="4">5134</strain>
    </source>
</reference>
<keyword evidence="1" id="KW-1133">Transmembrane helix</keyword>
<evidence type="ECO:0000259" key="2">
    <source>
        <dbReference type="Pfam" id="PF04773"/>
    </source>
</evidence>
<protein>
    <submittedName>
        <fullName evidence="4">FecR domain-containing protein</fullName>
    </submittedName>
</protein>
<dbReference type="PANTHER" id="PTHR30273">
    <property type="entry name" value="PERIPLASMIC SIGNAL SENSOR AND SIGMA FACTOR ACTIVATOR FECR-RELATED"/>
    <property type="match status" value="1"/>
</dbReference>
<gene>
    <name evidence="4" type="ORF">H9828_10110</name>
</gene>
<accession>A0A9D2CDM8</accession>
<evidence type="ECO:0000259" key="3">
    <source>
        <dbReference type="Pfam" id="PF16344"/>
    </source>
</evidence>
<dbReference type="Pfam" id="PF04773">
    <property type="entry name" value="FecR"/>
    <property type="match status" value="1"/>
</dbReference>
<reference evidence="4" key="2">
    <citation type="submission" date="2021-04" db="EMBL/GenBank/DDBJ databases">
        <authorList>
            <person name="Gilroy R."/>
        </authorList>
    </citation>
    <scope>NUCLEOTIDE SEQUENCE</scope>
    <source>
        <strain evidence="4">5134</strain>
    </source>
</reference>
<sequence length="299" mass="34387">MVTDWASSDPLHFKELEQERRLFLALTWHLPETQKPVPNTSTNRKRLTVWRNTARIALRIAAVIAIGLILGTMLYTYKVDSLTEQMLAIQTPAGQRMNTTLTDGTQVWLNSQARVEYPVLFSRNERRVKVSGEVMFDVTKSADRPFIVETYACDIEVLGTKFNVIADEQNGRFSTALLRGEVRITSRVDGQQILMKPNDVVSLENGKLRLSHIDDQDEYLWPEGYISLKNKNFNDLIEEFARVFDARIEVRGSIDGADRRYKWGKIRIADGVDDALEILQASYRFTYTRDIETNEIIIH</sequence>
<evidence type="ECO:0000313" key="4">
    <source>
        <dbReference type="EMBL" id="HIY69755.1"/>
    </source>
</evidence>
<organism evidence="4 5">
    <name type="scientific">Candidatus Alistipes intestinigallinarum</name>
    <dbReference type="NCBI Taxonomy" id="2838440"/>
    <lineage>
        <taxon>Bacteria</taxon>
        <taxon>Pseudomonadati</taxon>
        <taxon>Bacteroidota</taxon>
        <taxon>Bacteroidia</taxon>
        <taxon>Bacteroidales</taxon>
        <taxon>Rikenellaceae</taxon>
        <taxon>Alistipes</taxon>
    </lineage>
</organism>
<keyword evidence="1" id="KW-0472">Membrane</keyword>